<gene>
    <name evidence="2" type="ORF">C7M84_001394</name>
</gene>
<evidence type="ECO:0000259" key="1">
    <source>
        <dbReference type="PROSITE" id="PS50090"/>
    </source>
</evidence>
<feature type="domain" description="Myb-like" evidence="1">
    <location>
        <begin position="974"/>
        <end position="1035"/>
    </location>
</feature>
<dbReference type="SMART" id="SM00717">
    <property type="entry name" value="SANT"/>
    <property type="match status" value="3"/>
</dbReference>
<dbReference type="Proteomes" id="UP000283509">
    <property type="component" value="Unassembled WGS sequence"/>
</dbReference>
<name>A0A3R7MLC2_PENVA</name>
<protein>
    <recommendedName>
        <fullName evidence="1">Myb-like domain-containing protein</fullName>
    </recommendedName>
</protein>
<dbReference type="OrthoDB" id="10065625at2759"/>
<evidence type="ECO:0000313" key="2">
    <source>
        <dbReference type="EMBL" id="ROT79876.1"/>
    </source>
</evidence>
<proteinExistence type="predicted"/>
<accession>A0A3R7MLC2</accession>
<dbReference type="EMBL" id="QCYY01001178">
    <property type="protein sequence ID" value="ROT79876.1"/>
    <property type="molecule type" value="Genomic_DNA"/>
</dbReference>
<comment type="caution">
    <text evidence="2">The sequence shown here is derived from an EMBL/GenBank/DDBJ whole genome shotgun (WGS) entry which is preliminary data.</text>
</comment>
<dbReference type="Pfam" id="PF13837">
    <property type="entry name" value="Myb_DNA-bind_4"/>
    <property type="match status" value="5"/>
</dbReference>
<sequence>MADPPGVMESQEYEEVPEEVVGTSYMCGECFLLFPTTEDFNAHECQITEVEGVENVCHENDGEGAATGDLPQPNSCVDTAVVWETGETEAAMEEAVASILGERMKKMAPLRNSSPESEFEQTLVVSGDHPGGHSIEHTSLIDPQMEPVVEHTVEHTDQVDPGMMVEGVEIPSANVYMYDNPVYLNRLMKDNTFGRRVRHDAPYSHRLGPWDNKSSRLLIQLLKENPKAYFILDKECKRTEAWEMIRVKLADAGYQFTVLQIRMRWRELCKKYRNTVNHNDMHNMRRTCQYFDELNDLFGIWDRPATLLLIRQLEANGSKRLGQNGGTRMRHKVWEHIRQVLAAHGYSYTADQVQGRWSTLVTLYQRMVEHNSKPHNEPINIAFKDHIERVFKYVPERNSKWLKIMEKRGKTPKTLKKKWTLPIERLLLKCYHERVYRFNNEHVNNTALWQEIVQQLEDEAGYSTTVEKVRTRFYELTKQFSAMEQHNAQPGTIRRECRHHESLSEIYNIYNYWPHDRSTIKLEKSNVIRMRQVNAQLMWSEDESRALLQLYPQVLVAHLSSGDHQPTEELWLQLAKAYLTTQNDRKQCYEIEEHISLLRRGYRSQNPFPFVSEMQLLEETEMTLGFTPEPLSTDSDQLVPYWSHTAAHLLLDLVMHHRQEAVKNTNLFEMISHDMARHGFRYTGEECRMYYSLLRQLYTNRMRTIKRNKELLKPFPYMEKMAELDTIVSQPKFSETMKNKEIIIAMACSKLEAIEGGDEDSQREFLVNMLTSLKMQIKRSGLVHPPPPIKHLASILIDAVKDHEEGDADIGKLRIVLGPHLSLLESISDKGTAMYYQPVQIRKKGEKLVLKKAMQQKYGSVRWTEGNIRVMLDTLKEWRLLCHDDGELELMLGSGQPVWKEVASRLSNRYKVCPNKCQERFSLMCREYKSVVLFNTRMISGDVPKSVMCEEVLKTILKPFVCHDAEPDVRDQWWENEEGGDWSREETLELIFTVREFWPGWPKIPMDWELVSQVMEAGGYPREAEACQNRFQHLYSSYQAASQFNQTCGMRARRRPPFYFKLKSLFGYKETCESSSLVEPSRGHEEDIEAEEVMAVLVTGLRELKGHSCHSAPRWPLLLSLAQYLDDHYQYSSPTFTPYQVWHLLVQLHHTHRQALLQGAEDSLGDLEGLWEDHPNPLVAYGFHALPVPGYQTIGEWSFDEVNQLIETHVSWELQPRNVHSSGKTVMKAASELLHTQGYNKTPTQCQEQWQYMVATFRHGGYRQFSYQMSLIKLLGHSVPNPHPVDSFVTAEPEERRRLAIVLSYHSRIFLHLRFHYILSSSRSPLPRFLSRLF</sequence>
<dbReference type="InterPro" id="IPR001005">
    <property type="entry name" value="SANT/Myb"/>
</dbReference>
<reference evidence="2 3" key="2">
    <citation type="submission" date="2019-01" db="EMBL/GenBank/DDBJ databases">
        <title>The decoding of complex shrimp genome reveals the adaptation for benthos swimmer, frequently molting mechanism and breeding impact on genome.</title>
        <authorList>
            <person name="Sun Y."/>
            <person name="Gao Y."/>
            <person name="Yu Y."/>
        </authorList>
    </citation>
    <scope>NUCLEOTIDE SEQUENCE [LARGE SCALE GENOMIC DNA]</scope>
    <source>
        <tissue evidence="2">Muscle</tissue>
    </source>
</reference>
<organism evidence="2 3">
    <name type="scientific">Penaeus vannamei</name>
    <name type="common">Whiteleg shrimp</name>
    <name type="synonym">Litopenaeus vannamei</name>
    <dbReference type="NCBI Taxonomy" id="6689"/>
    <lineage>
        <taxon>Eukaryota</taxon>
        <taxon>Metazoa</taxon>
        <taxon>Ecdysozoa</taxon>
        <taxon>Arthropoda</taxon>
        <taxon>Crustacea</taxon>
        <taxon>Multicrustacea</taxon>
        <taxon>Malacostraca</taxon>
        <taxon>Eumalacostraca</taxon>
        <taxon>Eucarida</taxon>
        <taxon>Decapoda</taxon>
        <taxon>Dendrobranchiata</taxon>
        <taxon>Penaeoidea</taxon>
        <taxon>Penaeidae</taxon>
        <taxon>Penaeus</taxon>
    </lineage>
</organism>
<keyword evidence="3" id="KW-1185">Reference proteome</keyword>
<dbReference type="PANTHER" id="PTHR47595">
    <property type="entry name" value="HEAT SHOCK 70 KDA PROTEIN 14"/>
    <property type="match status" value="1"/>
</dbReference>
<evidence type="ECO:0000313" key="3">
    <source>
        <dbReference type="Proteomes" id="UP000283509"/>
    </source>
</evidence>
<dbReference type="PROSITE" id="PS50090">
    <property type="entry name" value="MYB_LIKE"/>
    <property type="match status" value="1"/>
</dbReference>
<dbReference type="Gene3D" id="1.10.10.60">
    <property type="entry name" value="Homeodomain-like"/>
    <property type="match status" value="4"/>
</dbReference>
<dbReference type="InterPro" id="IPR044822">
    <property type="entry name" value="Myb_DNA-bind_4"/>
</dbReference>
<dbReference type="PANTHER" id="PTHR47595:SF1">
    <property type="entry name" value="MYB_SANT-LIKE DNA-BINDING DOMAIN-CONTAINING PROTEIN"/>
    <property type="match status" value="1"/>
</dbReference>
<reference evidence="2 3" key="1">
    <citation type="submission" date="2018-04" db="EMBL/GenBank/DDBJ databases">
        <authorList>
            <person name="Zhang X."/>
            <person name="Yuan J."/>
            <person name="Li F."/>
            <person name="Xiang J."/>
        </authorList>
    </citation>
    <scope>NUCLEOTIDE SEQUENCE [LARGE SCALE GENOMIC DNA]</scope>
    <source>
        <tissue evidence="2">Muscle</tissue>
    </source>
</reference>